<proteinExistence type="predicted"/>
<evidence type="ECO:0000256" key="4">
    <source>
        <dbReference type="ARBA" id="ARBA00022679"/>
    </source>
</evidence>
<dbReference type="InterPro" id="IPR002867">
    <property type="entry name" value="IBR_dom"/>
</dbReference>
<reference evidence="12" key="1">
    <citation type="journal article" date="2014" name="Science">
        <title>Ancient hybridizations among the ancestral genomes of bread wheat.</title>
        <authorList>
            <consortium name="International Wheat Genome Sequencing Consortium,"/>
            <person name="Marcussen T."/>
            <person name="Sandve S.R."/>
            <person name="Heier L."/>
            <person name="Spannagl M."/>
            <person name="Pfeifer M."/>
            <person name="Jakobsen K.S."/>
            <person name="Wulff B.B."/>
            <person name="Steuernagel B."/>
            <person name="Mayer K.F."/>
            <person name="Olsen O.A."/>
        </authorList>
    </citation>
    <scope>NUCLEOTIDE SEQUENCE [LARGE SCALE GENOMIC DNA]</scope>
    <source>
        <strain evidence="12">cv. AL8/78</strain>
    </source>
</reference>
<evidence type="ECO:0000259" key="10">
    <source>
        <dbReference type="PROSITE" id="PS51873"/>
    </source>
</evidence>
<dbReference type="InterPro" id="IPR044066">
    <property type="entry name" value="TRIAD_supradom"/>
</dbReference>
<dbReference type="EC" id="2.3.2.31" evidence="3"/>
<evidence type="ECO:0000256" key="2">
    <source>
        <dbReference type="ARBA" id="ARBA00001947"/>
    </source>
</evidence>
<reference evidence="11" key="5">
    <citation type="journal article" date="2021" name="G3 (Bethesda)">
        <title>Aegilops tauschii genome assembly Aet v5.0 features greater sequence contiguity and improved annotation.</title>
        <authorList>
            <person name="Wang L."/>
            <person name="Zhu T."/>
            <person name="Rodriguez J.C."/>
            <person name="Deal K.R."/>
            <person name="Dubcovsky J."/>
            <person name="McGuire P.E."/>
            <person name="Lux T."/>
            <person name="Spannagl M."/>
            <person name="Mayer K.F.X."/>
            <person name="Baldrich P."/>
            <person name="Meyers B.C."/>
            <person name="Huo N."/>
            <person name="Gu Y.Q."/>
            <person name="Zhou H."/>
            <person name="Devos K.M."/>
            <person name="Bennetzen J.L."/>
            <person name="Unver T."/>
            <person name="Budak H."/>
            <person name="Gulick P.J."/>
            <person name="Galiba G."/>
            <person name="Kalapos B."/>
            <person name="Nelson D.R."/>
            <person name="Li P."/>
            <person name="You F.M."/>
            <person name="Luo M.C."/>
            <person name="Dvorak J."/>
        </authorList>
    </citation>
    <scope>NUCLEOTIDE SEQUENCE [LARGE SCALE GENOMIC DNA]</scope>
    <source>
        <strain evidence="11">cv. AL8/78</strain>
    </source>
</reference>
<keyword evidence="8" id="KW-0833">Ubl conjugation pathway</keyword>
<dbReference type="SMART" id="SM00647">
    <property type="entry name" value="IBR"/>
    <property type="match status" value="1"/>
</dbReference>
<dbReference type="EnsemblPlants" id="AET2Gv20985300.12">
    <property type="protein sequence ID" value="AET2Gv20985300.12"/>
    <property type="gene ID" value="AET2Gv20985300"/>
</dbReference>
<accession>A0A453CWD5</accession>
<keyword evidence="12" id="KW-1185">Reference proteome</keyword>
<dbReference type="Gene3D" id="2.20.25.20">
    <property type="match status" value="1"/>
</dbReference>
<reference evidence="11" key="3">
    <citation type="journal article" date="2017" name="Nature">
        <title>Genome sequence of the progenitor of the wheat D genome Aegilops tauschii.</title>
        <authorList>
            <person name="Luo M.C."/>
            <person name="Gu Y.Q."/>
            <person name="Puiu D."/>
            <person name="Wang H."/>
            <person name="Twardziok S.O."/>
            <person name="Deal K.R."/>
            <person name="Huo N."/>
            <person name="Zhu T."/>
            <person name="Wang L."/>
            <person name="Wang Y."/>
            <person name="McGuire P.E."/>
            <person name="Liu S."/>
            <person name="Long H."/>
            <person name="Ramasamy R.K."/>
            <person name="Rodriguez J.C."/>
            <person name="Van S.L."/>
            <person name="Yuan L."/>
            <person name="Wang Z."/>
            <person name="Xia Z."/>
            <person name="Xiao L."/>
            <person name="Anderson O.D."/>
            <person name="Ouyang S."/>
            <person name="Liang Y."/>
            <person name="Zimin A.V."/>
            <person name="Pertea G."/>
            <person name="Qi P."/>
            <person name="Bennetzen J.L."/>
            <person name="Dai X."/>
            <person name="Dawson M.W."/>
            <person name="Muller H.G."/>
            <person name="Kugler K."/>
            <person name="Rivarola-Duarte L."/>
            <person name="Spannagl M."/>
            <person name="Mayer K.F.X."/>
            <person name="Lu F.H."/>
            <person name="Bevan M.W."/>
            <person name="Leroy P."/>
            <person name="Li P."/>
            <person name="You F.M."/>
            <person name="Sun Q."/>
            <person name="Liu Z."/>
            <person name="Lyons E."/>
            <person name="Wicker T."/>
            <person name="Salzberg S.L."/>
            <person name="Devos K.M."/>
            <person name="Dvorak J."/>
        </authorList>
    </citation>
    <scope>NUCLEOTIDE SEQUENCE [LARGE SCALE GENOMIC DNA]</scope>
    <source>
        <strain evidence="11">cv. AL8/78</strain>
    </source>
</reference>
<keyword evidence="6" id="KW-0677">Repeat</keyword>
<evidence type="ECO:0000256" key="1">
    <source>
        <dbReference type="ARBA" id="ARBA00001798"/>
    </source>
</evidence>
<protein>
    <recommendedName>
        <fullName evidence="3">RBR-type E3 ubiquitin transferase</fullName>
        <ecNumber evidence="3">2.3.2.31</ecNumber>
    </recommendedName>
</protein>
<name>A0A453CWD5_AEGTS</name>
<reference evidence="12" key="2">
    <citation type="journal article" date="2017" name="Nat. Plants">
        <title>The Aegilops tauschii genome reveals multiple impacts of transposons.</title>
        <authorList>
            <person name="Zhao G."/>
            <person name="Zou C."/>
            <person name="Li K."/>
            <person name="Wang K."/>
            <person name="Li T."/>
            <person name="Gao L."/>
            <person name="Zhang X."/>
            <person name="Wang H."/>
            <person name="Yang Z."/>
            <person name="Liu X."/>
            <person name="Jiang W."/>
            <person name="Mao L."/>
            <person name="Kong X."/>
            <person name="Jiao Y."/>
            <person name="Jia J."/>
        </authorList>
    </citation>
    <scope>NUCLEOTIDE SEQUENCE [LARGE SCALE GENOMIC DNA]</scope>
    <source>
        <strain evidence="12">cv. AL8/78</strain>
    </source>
</reference>
<dbReference type="InterPro" id="IPR031127">
    <property type="entry name" value="E3_UB_ligase_RBR"/>
</dbReference>
<dbReference type="SUPFAM" id="SSF57850">
    <property type="entry name" value="RING/U-box"/>
    <property type="match status" value="1"/>
</dbReference>
<dbReference type="GO" id="GO:0016567">
    <property type="term" value="P:protein ubiquitination"/>
    <property type="evidence" value="ECO:0007669"/>
    <property type="project" value="InterPro"/>
</dbReference>
<feature type="domain" description="RING-type" evidence="10">
    <location>
        <begin position="1"/>
        <end position="125"/>
    </location>
</feature>
<organism evidence="11 12">
    <name type="scientific">Aegilops tauschii subsp. strangulata</name>
    <name type="common">Goatgrass</name>
    <dbReference type="NCBI Taxonomy" id="200361"/>
    <lineage>
        <taxon>Eukaryota</taxon>
        <taxon>Viridiplantae</taxon>
        <taxon>Streptophyta</taxon>
        <taxon>Embryophyta</taxon>
        <taxon>Tracheophyta</taxon>
        <taxon>Spermatophyta</taxon>
        <taxon>Magnoliopsida</taxon>
        <taxon>Liliopsida</taxon>
        <taxon>Poales</taxon>
        <taxon>Poaceae</taxon>
        <taxon>BOP clade</taxon>
        <taxon>Pooideae</taxon>
        <taxon>Triticodae</taxon>
        <taxon>Triticeae</taxon>
        <taxon>Triticinae</taxon>
        <taxon>Aegilops</taxon>
    </lineage>
</organism>
<dbReference type="AlphaFoldDB" id="A0A453CWD5"/>
<comment type="cofactor">
    <cofactor evidence="2">
        <name>Zn(2+)</name>
        <dbReference type="ChEBI" id="CHEBI:29105"/>
    </cofactor>
</comment>
<evidence type="ECO:0000256" key="9">
    <source>
        <dbReference type="ARBA" id="ARBA00022833"/>
    </source>
</evidence>
<keyword evidence="4" id="KW-0808">Transferase</keyword>
<keyword evidence="7" id="KW-0863">Zinc-finger</keyword>
<dbReference type="Gramene" id="AET2Gv20985300.12">
    <property type="protein sequence ID" value="AET2Gv20985300.12"/>
    <property type="gene ID" value="AET2Gv20985300"/>
</dbReference>
<evidence type="ECO:0000256" key="8">
    <source>
        <dbReference type="ARBA" id="ARBA00022786"/>
    </source>
</evidence>
<evidence type="ECO:0000256" key="5">
    <source>
        <dbReference type="ARBA" id="ARBA00022723"/>
    </source>
</evidence>
<evidence type="ECO:0000256" key="3">
    <source>
        <dbReference type="ARBA" id="ARBA00012251"/>
    </source>
</evidence>
<evidence type="ECO:0000313" key="12">
    <source>
        <dbReference type="Proteomes" id="UP000015105"/>
    </source>
</evidence>
<dbReference type="PROSITE" id="PS51873">
    <property type="entry name" value="TRIAD"/>
    <property type="match status" value="1"/>
</dbReference>
<dbReference type="PANTHER" id="PTHR11685">
    <property type="entry name" value="RBR FAMILY RING FINGER AND IBR DOMAIN-CONTAINING"/>
    <property type="match status" value="1"/>
</dbReference>
<reference evidence="11" key="4">
    <citation type="submission" date="2019-03" db="UniProtKB">
        <authorList>
            <consortium name="EnsemblPlants"/>
        </authorList>
    </citation>
    <scope>IDENTIFICATION</scope>
</reference>
<keyword evidence="5" id="KW-0479">Metal-binding</keyword>
<evidence type="ECO:0000313" key="11">
    <source>
        <dbReference type="EnsemblPlants" id="AET2Gv20985300.12"/>
    </source>
</evidence>
<dbReference type="CDD" id="cd20341">
    <property type="entry name" value="BRcat_RBR_RNF14"/>
    <property type="match status" value="1"/>
</dbReference>
<dbReference type="GO" id="GO:0008270">
    <property type="term" value="F:zinc ion binding"/>
    <property type="evidence" value="ECO:0007669"/>
    <property type="project" value="UniProtKB-KW"/>
</dbReference>
<evidence type="ECO:0000256" key="7">
    <source>
        <dbReference type="ARBA" id="ARBA00022771"/>
    </source>
</evidence>
<dbReference type="Pfam" id="PF01485">
    <property type="entry name" value="IBR"/>
    <property type="match status" value="1"/>
</dbReference>
<dbReference type="GO" id="GO:0061630">
    <property type="term" value="F:ubiquitin protein ligase activity"/>
    <property type="evidence" value="ECO:0007669"/>
    <property type="project" value="UniProtKB-EC"/>
</dbReference>
<dbReference type="Proteomes" id="UP000015105">
    <property type="component" value="Chromosome 2D"/>
</dbReference>
<sequence>VKLLCPDTKCEGVVPPNILKRLLGEDEFERWEGLLLQRTLDAMADVVYCPRCQTACLEDVGDEAVCSSCLFSFCTLCRERRHVGVECLSPEEKLIILEVGGLYLTCIHLANTPFVPLYKVYLFFY</sequence>
<evidence type="ECO:0000256" key="6">
    <source>
        <dbReference type="ARBA" id="ARBA00022737"/>
    </source>
</evidence>
<keyword evidence="9" id="KW-0862">Zinc</keyword>
<comment type="catalytic activity">
    <reaction evidence="1">
        <text>[E2 ubiquitin-conjugating enzyme]-S-ubiquitinyl-L-cysteine + [acceptor protein]-L-lysine = [E2 ubiquitin-conjugating enzyme]-L-cysteine + [acceptor protein]-N(6)-ubiquitinyl-L-lysine.</text>
        <dbReference type="EC" id="2.3.2.31"/>
    </reaction>
</comment>